<comment type="caution">
    <text evidence="2">The sequence shown here is derived from an EMBL/GenBank/DDBJ whole genome shotgun (WGS) entry which is preliminary data.</text>
</comment>
<reference evidence="2 3" key="1">
    <citation type="submission" date="2017-12" db="EMBL/GenBank/DDBJ databases">
        <title>Comparative genomics of Botrytis spp.</title>
        <authorList>
            <person name="Valero-Jimenez C.A."/>
            <person name="Tapia P."/>
            <person name="Veloso J."/>
            <person name="Silva-Moreno E."/>
            <person name="Staats M."/>
            <person name="Valdes J.H."/>
            <person name="Van Kan J.A.L."/>
        </authorList>
    </citation>
    <scope>NUCLEOTIDE SEQUENCE [LARGE SCALE GENOMIC DNA]</scope>
    <source>
        <strain evidence="2 3">Bp0003</strain>
    </source>
</reference>
<dbReference type="EMBL" id="PQXI01000011">
    <property type="protein sequence ID" value="TGO29744.1"/>
    <property type="molecule type" value="Genomic_DNA"/>
</dbReference>
<keyword evidence="3" id="KW-1185">Reference proteome</keyword>
<feature type="compositionally biased region" description="Basic and acidic residues" evidence="1">
    <location>
        <begin position="163"/>
        <end position="174"/>
    </location>
</feature>
<organism evidence="2 3">
    <name type="scientific">Botrytis paeoniae</name>
    <dbReference type="NCBI Taxonomy" id="278948"/>
    <lineage>
        <taxon>Eukaryota</taxon>
        <taxon>Fungi</taxon>
        <taxon>Dikarya</taxon>
        <taxon>Ascomycota</taxon>
        <taxon>Pezizomycotina</taxon>
        <taxon>Leotiomycetes</taxon>
        <taxon>Helotiales</taxon>
        <taxon>Sclerotiniaceae</taxon>
        <taxon>Botrytis</taxon>
    </lineage>
</organism>
<evidence type="ECO:0000313" key="3">
    <source>
        <dbReference type="Proteomes" id="UP000297910"/>
    </source>
</evidence>
<gene>
    <name evidence="2" type="ORF">BPAE_0011g00150</name>
</gene>
<protein>
    <submittedName>
        <fullName evidence="2">Uncharacterized protein</fullName>
    </submittedName>
</protein>
<name>A0A4Z1FY34_9HELO</name>
<dbReference type="AlphaFoldDB" id="A0A4Z1FY34"/>
<evidence type="ECO:0000313" key="2">
    <source>
        <dbReference type="EMBL" id="TGO29744.1"/>
    </source>
</evidence>
<evidence type="ECO:0000256" key="1">
    <source>
        <dbReference type="SAM" id="MobiDB-lite"/>
    </source>
</evidence>
<accession>A0A4Z1FY34</accession>
<sequence>MPAAKKAKVLKLNGEEKPKVGVPKGNKSAQKTRDASSAIEPNAQIDVPAALPVVYQLLQSFSEEQIALVLSILKAKPDGISVKDHLNEFRESIILEESRSNRMIDSGEYWKRQFESQYVRTHELQTRIGSLQKRLQRCHMPSIRSSSEDAEEEEIPSIAQRSSESHKDQPLEPAKKKKRKKYESLDTIPNEDDEMGTDAFAMEYNHDHIMVATYLYEINKLRRSLHAESAITSCPHLMSAIVECHKSCVEVSTEHYQTIAGRELVRKSNIIYSLCSFFDKTLNEIHRLCITKARLPIRSGSSTSDRVEISADNDEPMMVHFVANLMIGILRKINWQQNNDLHKQIFEGMLALILKHTGRLVSKIVFKEEVAASKLPGNISSGGRLLHLSKNESALESKYLIYILEMALKIQKENMGSGPTEEILKVAKRKIQNTLKTSIIGGNLSGLKVPDQIAEEPIDIPELEGLEMYGEEWTVQCVFTMIEMDEDEDNEEVGGSGEAVVG</sequence>
<feature type="region of interest" description="Disordered" evidence="1">
    <location>
        <begin position="13"/>
        <end position="40"/>
    </location>
</feature>
<proteinExistence type="predicted"/>
<feature type="region of interest" description="Disordered" evidence="1">
    <location>
        <begin position="135"/>
        <end position="194"/>
    </location>
</feature>
<dbReference type="Proteomes" id="UP000297910">
    <property type="component" value="Unassembled WGS sequence"/>
</dbReference>